<name>A0A1E5IR48_SHECO</name>
<comment type="caution">
    <text evidence="1">The sequence shown here is derived from an EMBL/GenBank/DDBJ whole genome shotgun (WGS) entry which is preliminary data.</text>
</comment>
<sequence>MVIKSLFNDALLAQAAYATKLTAGMKESEFIDALLRVSGVTQAQAEYFVSKYRVVEQVENADTGFSATLFENKETLEYHLATRGTDSSNPLNPDWIDANVDNLFHGASYDQVAVLLNFYLRLTHAQTETVAQFAFEELVLASDAQTKHRHPSLMAQKQTSYYALI</sequence>
<dbReference type="OrthoDB" id="6401026at2"/>
<organism evidence="1 2">
    <name type="scientific">Shewanella colwelliana</name>
    <name type="common">Alteromonas colwelliana</name>
    <dbReference type="NCBI Taxonomy" id="23"/>
    <lineage>
        <taxon>Bacteria</taxon>
        <taxon>Pseudomonadati</taxon>
        <taxon>Pseudomonadota</taxon>
        <taxon>Gammaproteobacteria</taxon>
        <taxon>Alteromonadales</taxon>
        <taxon>Shewanellaceae</taxon>
        <taxon>Shewanella</taxon>
    </lineage>
</organism>
<proteinExistence type="predicted"/>
<evidence type="ECO:0000313" key="2">
    <source>
        <dbReference type="Proteomes" id="UP000095230"/>
    </source>
</evidence>
<dbReference type="AlphaFoldDB" id="A0A1E5IR48"/>
<dbReference type="RefSeq" id="WP_069672249.1">
    <property type="nucleotide sequence ID" value="NZ_MCBT01000048.1"/>
</dbReference>
<gene>
    <name evidence="1" type="ORF">BEL05_05835</name>
</gene>
<reference evidence="1 2" key="1">
    <citation type="submission" date="2016-07" db="EMBL/GenBank/DDBJ databases">
        <title>Whole-genome of two Shewanella species isolated from a digestive organ of sea cucumber Apostichopus japonicus Selenka 1867.</title>
        <authorList>
            <person name="Hong H.-H."/>
            <person name="Choi H."/>
            <person name="Cheon S."/>
            <person name="Oh J.-S."/>
            <person name="Lee H.-G."/>
            <person name="Park C."/>
        </authorList>
    </citation>
    <scope>NUCLEOTIDE SEQUENCE [LARGE SCALE GENOMIC DNA]</scope>
    <source>
        <strain evidence="1 2">CSB03KR</strain>
    </source>
</reference>
<accession>A0A1E5IR48</accession>
<dbReference type="Proteomes" id="UP000095230">
    <property type="component" value="Unassembled WGS sequence"/>
</dbReference>
<protein>
    <submittedName>
        <fullName evidence="1">Uncharacterized protein</fullName>
    </submittedName>
</protein>
<evidence type="ECO:0000313" key="1">
    <source>
        <dbReference type="EMBL" id="OEG72488.1"/>
    </source>
</evidence>
<dbReference type="STRING" id="23.BEL05_05835"/>
<dbReference type="EMBL" id="MCBT01000048">
    <property type="protein sequence ID" value="OEG72488.1"/>
    <property type="molecule type" value="Genomic_DNA"/>
</dbReference>